<dbReference type="SUPFAM" id="SSF161098">
    <property type="entry name" value="MetI-like"/>
    <property type="match status" value="1"/>
</dbReference>
<sequence length="806" mass="87503">MSGTHAGPMRSALARLLFGVVCITALTVGCGDRAAAMAETGAAGQASSGPAEAGWRDIHDLTEARFGILTGTVWDRYVLDRFPQAQLRLFNRQADLILALRTRKVDAVLLDLHTLQVAAAADPTLAILDDDFYDTDLGVGFRKDDDALRRAFNAFLVEIRADGTYDAMRRRWHGGASPPVAMPEIPLPERGQADEDEALLVGMAPVLGFPMVYVVDGGYAGFDIELIRRFAAHQGRPLTLVPLEFDGLIAALQAGKVDLIISNISITEERARLIDFSEPYLQDPSGALVRVEDLAAPVAAGSGAAASGPTTAANAADLPGSAGPGWSSMDDLADKRIAVLMGTIWDDFIARTYPRANIVRLKSTADIIAAVETGKADAALLVDTTARLILKQNTNLAILADDLLDMPLGIGFSRSRPDLRERFNRFLADIRADGSYDAIAERWLQNDPEQAEMPQIPRPASGERVRLGVAVADLPYLAVVNGDYAGFDMEILRRFAAREGLQLDITTYEFDALVAALASGKADIIADGIAISEERARMVDFSDPYTDMRTVALVRARDMAGHQPPPAVSSASASWSQRLWGSIERTLITEGRWRLILDGILITVVISVLSTLFGTLLGALVCAMRLSANALLQRVARVYIELVRGIPVLVLLMLIFYVAFASVNIAPLIVAVIAFGLNFAAYVSEMFRTGIESVGRGQREAGIALGFTRVQTFLHIVLPQATRQVLPVYRGEFMSLVKMTAIVGYIGIQDLTRAGDIIRSRTFEAFFPMVLIAAIYFVVIWLLGLALDHVERRTDPRARRAARSRA</sequence>
<evidence type="ECO:0000256" key="1">
    <source>
        <dbReference type="ARBA" id="ARBA00004429"/>
    </source>
</evidence>
<evidence type="ECO:0000313" key="13">
    <source>
        <dbReference type="EMBL" id="KAA6187754.1"/>
    </source>
</evidence>
<keyword evidence="4 11" id="KW-0813">Transport</keyword>
<accession>A0A5M8FVB1</accession>
<evidence type="ECO:0000256" key="7">
    <source>
        <dbReference type="ARBA" id="ARBA00022729"/>
    </source>
</evidence>
<evidence type="ECO:0000313" key="14">
    <source>
        <dbReference type="Proteomes" id="UP000322981"/>
    </source>
</evidence>
<keyword evidence="10 11" id="KW-0472">Membrane</keyword>
<protein>
    <submittedName>
        <fullName evidence="13">ABC transporter permease subunit</fullName>
    </submittedName>
</protein>
<dbReference type="GO" id="GO:0043190">
    <property type="term" value="C:ATP-binding cassette (ABC) transporter complex"/>
    <property type="evidence" value="ECO:0007669"/>
    <property type="project" value="InterPro"/>
</dbReference>
<comment type="caution">
    <text evidence="13">The sequence shown here is derived from an EMBL/GenBank/DDBJ whole genome shotgun (WGS) entry which is preliminary data.</text>
</comment>
<feature type="domain" description="ABC transmembrane type-1" evidence="12">
    <location>
        <begin position="600"/>
        <end position="788"/>
    </location>
</feature>
<evidence type="ECO:0000256" key="4">
    <source>
        <dbReference type="ARBA" id="ARBA00022448"/>
    </source>
</evidence>
<dbReference type="Proteomes" id="UP000322981">
    <property type="component" value="Unassembled WGS sequence"/>
</dbReference>
<keyword evidence="5" id="KW-1003">Cell membrane</keyword>
<reference evidence="13 14" key="1">
    <citation type="submission" date="2019-09" db="EMBL/GenBank/DDBJ databases">
        <title>Whole-genome sequence of the purple sulfur bacterium Thiohalocapsa marina DSM 19078.</title>
        <authorList>
            <person name="Kyndt J.A."/>
            <person name="Meyer T.E."/>
        </authorList>
    </citation>
    <scope>NUCLEOTIDE SEQUENCE [LARGE SCALE GENOMIC DNA]</scope>
    <source>
        <strain evidence="13 14">DSM 19078</strain>
    </source>
</reference>
<keyword evidence="6 11" id="KW-0812">Transmembrane</keyword>
<dbReference type="InterPro" id="IPR000515">
    <property type="entry name" value="MetI-like"/>
</dbReference>
<dbReference type="Pfam" id="PF00497">
    <property type="entry name" value="SBP_bac_3"/>
    <property type="match status" value="2"/>
</dbReference>
<gene>
    <name evidence="13" type="ORF">F2Q65_00475</name>
</gene>
<dbReference type="PANTHER" id="PTHR35936:SF17">
    <property type="entry name" value="ARGININE-BINDING EXTRACELLULAR PROTEIN ARTP"/>
    <property type="match status" value="1"/>
</dbReference>
<evidence type="ECO:0000256" key="9">
    <source>
        <dbReference type="ARBA" id="ARBA00022989"/>
    </source>
</evidence>
<feature type="transmembrane region" description="Helical" evidence="11">
    <location>
        <begin position="638"/>
        <end position="659"/>
    </location>
</feature>
<organism evidence="13 14">
    <name type="scientific">Thiohalocapsa marina</name>
    <dbReference type="NCBI Taxonomy" id="424902"/>
    <lineage>
        <taxon>Bacteria</taxon>
        <taxon>Pseudomonadati</taxon>
        <taxon>Pseudomonadota</taxon>
        <taxon>Gammaproteobacteria</taxon>
        <taxon>Chromatiales</taxon>
        <taxon>Chromatiaceae</taxon>
        <taxon>Thiohalocapsa</taxon>
    </lineage>
</organism>
<evidence type="ECO:0000256" key="10">
    <source>
        <dbReference type="ARBA" id="ARBA00023136"/>
    </source>
</evidence>
<dbReference type="SMART" id="SM00062">
    <property type="entry name" value="PBPb"/>
    <property type="match status" value="3"/>
</dbReference>
<dbReference type="InterPro" id="IPR035906">
    <property type="entry name" value="MetI-like_sf"/>
</dbReference>
<evidence type="ECO:0000256" key="11">
    <source>
        <dbReference type="RuleBase" id="RU363032"/>
    </source>
</evidence>
<dbReference type="Gene3D" id="3.40.190.10">
    <property type="entry name" value="Periplasmic binding protein-like II"/>
    <property type="match status" value="5"/>
</dbReference>
<evidence type="ECO:0000256" key="3">
    <source>
        <dbReference type="ARBA" id="ARBA00010333"/>
    </source>
</evidence>
<dbReference type="PROSITE" id="PS50928">
    <property type="entry name" value="ABC_TM1"/>
    <property type="match status" value="1"/>
</dbReference>
<dbReference type="NCBIfam" id="TIGR01726">
    <property type="entry name" value="HEQRo_perm_3TM"/>
    <property type="match status" value="1"/>
</dbReference>
<keyword evidence="8" id="KW-0029">Amino-acid transport</keyword>
<dbReference type="Pfam" id="PF00528">
    <property type="entry name" value="BPD_transp_1"/>
    <property type="match status" value="1"/>
</dbReference>
<dbReference type="GO" id="GO:0006865">
    <property type="term" value="P:amino acid transport"/>
    <property type="evidence" value="ECO:0007669"/>
    <property type="project" value="UniProtKB-KW"/>
</dbReference>
<comment type="subcellular location">
    <subcellularLocation>
        <location evidence="1">Cell inner membrane</location>
        <topology evidence="1">Multi-pass membrane protein</topology>
    </subcellularLocation>
    <subcellularLocation>
        <location evidence="11">Cell membrane</location>
        <topology evidence="11">Multi-pass membrane protein</topology>
    </subcellularLocation>
</comment>
<dbReference type="CDD" id="cd06261">
    <property type="entry name" value="TM_PBP2"/>
    <property type="match status" value="1"/>
</dbReference>
<evidence type="ECO:0000259" key="12">
    <source>
        <dbReference type="PROSITE" id="PS50928"/>
    </source>
</evidence>
<dbReference type="OrthoDB" id="9808531at2"/>
<keyword evidence="9 11" id="KW-1133">Transmembrane helix</keyword>
<keyword evidence="7" id="KW-0732">Signal</keyword>
<keyword evidence="14" id="KW-1185">Reference proteome</keyword>
<dbReference type="PANTHER" id="PTHR35936">
    <property type="entry name" value="MEMBRANE-BOUND LYTIC MUREIN TRANSGLYCOSYLASE F"/>
    <property type="match status" value="1"/>
</dbReference>
<comment type="similarity">
    <text evidence="3">Belongs to the bacterial solute-binding protein 3 family.</text>
</comment>
<dbReference type="AlphaFoldDB" id="A0A5M8FVB1"/>
<evidence type="ECO:0000256" key="8">
    <source>
        <dbReference type="ARBA" id="ARBA00022970"/>
    </source>
</evidence>
<evidence type="ECO:0000256" key="6">
    <source>
        <dbReference type="ARBA" id="ARBA00022692"/>
    </source>
</evidence>
<dbReference type="EMBL" id="VWXX01000001">
    <property type="protein sequence ID" value="KAA6187754.1"/>
    <property type="molecule type" value="Genomic_DNA"/>
</dbReference>
<comment type="similarity">
    <text evidence="2">Belongs to the binding-protein-dependent transport system permease family. HisMQ subfamily.</text>
</comment>
<dbReference type="SUPFAM" id="SSF53850">
    <property type="entry name" value="Periplasmic binding protein-like II"/>
    <property type="match status" value="3"/>
</dbReference>
<dbReference type="Gene3D" id="1.10.3720.10">
    <property type="entry name" value="MetI-like"/>
    <property type="match status" value="1"/>
</dbReference>
<feature type="transmembrane region" description="Helical" evidence="11">
    <location>
        <begin position="765"/>
        <end position="787"/>
    </location>
</feature>
<evidence type="ECO:0000256" key="2">
    <source>
        <dbReference type="ARBA" id="ARBA00010072"/>
    </source>
</evidence>
<feature type="transmembrane region" description="Helical" evidence="11">
    <location>
        <begin position="600"/>
        <end position="626"/>
    </location>
</feature>
<name>A0A5M8FVB1_9GAMM</name>
<proteinExistence type="inferred from homology"/>
<dbReference type="SMART" id="SM00079">
    <property type="entry name" value="PBPe"/>
    <property type="match status" value="1"/>
</dbReference>
<dbReference type="GO" id="GO:0015276">
    <property type="term" value="F:ligand-gated monoatomic ion channel activity"/>
    <property type="evidence" value="ECO:0007669"/>
    <property type="project" value="InterPro"/>
</dbReference>
<feature type="transmembrane region" description="Helical" evidence="11">
    <location>
        <begin position="665"/>
        <end position="683"/>
    </location>
</feature>
<dbReference type="InterPro" id="IPR010065">
    <property type="entry name" value="AA_ABC_transptr_permease_3TM"/>
</dbReference>
<evidence type="ECO:0000256" key="5">
    <source>
        <dbReference type="ARBA" id="ARBA00022475"/>
    </source>
</evidence>
<dbReference type="InterPro" id="IPR001320">
    <property type="entry name" value="Iontro_rcpt_C"/>
</dbReference>
<dbReference type="InterPro" id="IPR001638">
    <property type="entry name" value="Solute-binding_3/MltF_N"/>
</dbReference>